<dbReference type="KEGG" id="nta:107824508"/>
<protein>
    <submittedName>
        <fullName evidence="2">Uncharacterized mitochondrial protein AtMg00810-like</fullName>
    </submittedName>
</protein>
<dbReference type="Pfam" id="PF07727">
    <property type="entry name" value="RVT_2"/>
    <property type="match status" value="1"/>
</dbReference>
<dbReference type="OMA" id="ANITWIT"/>
<organism evidence="2">
    <name type="scientific">Nicotiana tabacum</name>
    <name type="common">Common tobacco</name>
    <dbReference type="NCBI Taxonomy" id="4097"/>
    <lineage>
        <taxon>Eukaryota</taxon>
        <taxon>Viridiplantae</taxon>
        <taxon>Streptophyta</taxon>
        <taxon>Embryophyta</taxon>
        <taxon>Tracheophyta</taxon>
        <taxon>Spermatophyta</taxon>
        <taxon>Magnoliopsida</taxon>
        <taxon>eudicotyledons</taxon>
        <taxon>Gunneridae</taxon>
        <taxon>Pentapetalae</taxon>
        <taxon>asterids</taxon>
        <taxon>lamiids</taxon>
        <taxon>Solanales</taxon>
        <taxon>Solanaceae</taxon>
        <taxon>Nicotianoideae</taxon>
        <taxon>Nicotianeae</taxon>
        <taxon>Nicotiana</taxon>
    </lineage>
</organism>
<dbReference type="InterPro" id="IPR043502">
    <property type="entry name" value="DNA/RNA_pol_sf"/>
</dbReference>
<dbReference type="PaxDb" id="4097-A0A1S4D038"/>
<dbReference type="PANTHER" id="PTHR11439">
    <property type="entry name" value="GAG-POL-RELATED RETROTRANSPOSON"/>
    <property type="match status" value="1"/>
</dbReference>
<dbReference type="OrthoDB" id="1303755at2759"/>
<gene>
    <name evidence="2" type="primary">LOC107824508</name>
</gene>
<dbReference type="RefSeq" id="XP_016506772.1">
    <property type="nucleotide sequence ID" value="XM_016651286.1"/>
</dbReference>
<feature type="domain" description="Reverse transcriptase Ty1/copia-type" evidence="1">
    <location>
        <begin position="11"/>
        <end position="253"/>
    </location>
</feature>
<dbReference type="STRING" id="4097.A0A1S4D038"/>
<evidence type="ECO:0000259" key="1">
    <source>
        <dbReference type="Pfam" id="PF07727"/>
    </source>
</evidence>
<dbReference type="SUPFAM" id="SSF56672">
    <property type="entry name" value="DNA/RNA polymerases"/>
    <property type="match status" value="1"/>
</dbReference>
<sequence length="390" mass="44275">MHEELQALRSNGTWVLVPRKSNMNVVGSRWMFKTKFHFDGFVERFKARLVAKGYNQIEGVYFDDTFSPVVKAATIRVVLSIIIALNWDIKQLNVKNAFLHGDLKEKVFMEQPPRFRNPIFPNHVCLLKKAIYALKQAPKYWFYKFSSYLFHLGFLCSKADSSLFVQHSSEGTILLLLYVDDIILTGSNSFLLSRILYTLQSHFATKDLGPLHYFLGIEVYRDKDGLFLSQHTYATAILQLTDMLVARAHPTPLSQKHHLHDSTGSLVDASEYRSLVASNCSSWSGIKRVLRYITGSPHLGLLISTRSSLNLVGFSDADWAGCPIIRRSTTGICVFLFSNCVSWSSKKQHIVTRSSAEVEYRSLASLAANITWITYLLKDIGISLPRPPHY</sequence>
<dbReference type="AlphaFoldDB" id="A0A1S4D038"/>
<accession>A0A1S4D038</accession>
<reference evidence="2" key="1">
    <citation type="submission" date="2025-08" db="UniProtKB">
        <authorList>
            <consortium name="RefSeq"/>
        </authorList>
    </citation>
    <scope>IDENTIFICATION</scope>
</reference>
<dbReference type="CDD" id="cd09272">
    <property type="entry name" value="RNase_HI_RT_Ty1"/>
    <property type="match status" value="1"/>
</dbReference>
<proteinExistence type="predicted"/>
<dbReference type="InterPro" id="IPR013103">
    <property type="entry name" value="RVT_2"/>
</dbReference>
<name>A0A1S4D038_TOBAC</name>
<dbReference type="PANTHER" id="PTHR11439:SF455">
    <property type="entry name" value="RLK (RECEPTOR-LIKE PROTEIN KINASE) 8, PUTATIVE-RELATED"/>
    <property type="match status" value="1"/>
</dbReference>
<evidence type="ECO:0000313" key="2">
    <source>
        <dbReference type="RefSeq" id="XP_016506772.1"/>
    </source>
</evidence>